<dbReference type="Gene3D" id="3.30.420.40">
    <property type="match status" value="1"/>
</dbReference>
<evidence type="ECO:0000313" key="1">
    <source>
        <dbReference type="EMBL" id="NEB96582.1"/>
    </source>
</evidence>
<comment type="caution">
    <text evidence="1">The sequence shown here is derived from an EMBL/GenBank/DDBJ whole genome shotgun (WGS) entry which is preliminary data.</text>
</comment>
<accession>A0A7K3R383</accession>
<dbReference type="Proteomes" id="UP000470951">
    <property type="component" value="Unassembled WGS sequence"/>
</dbReference>
<name>A0A7K3R383_STRAQ</name>
<gene>
    <name evidence="1" type="ORF">G3I58_00925</name>
</gene>
<reference evidence="1 2" key="1">
    <citation type="submission" date="2020-01" db="EMBL/GenBank/DDBJ databases">
        <title>Insect and environment-associated Actinomycetes.</title>
        <authorList>
            <person name="Currrie C."/>
            <person name="Chevrette M."/>
            <person name="Carlson C."/>
            <person name="Stubbendieck R."/>
            <person name="Wendt-Pienkowski E."/>
        </authorList>
    </citation>
    <scope>NUCLEOTIDE SEQUENCE [LARGE SCALE GENOMIC DNA]</scope>
    <source>
        <strain evidence="1 2">SID7903</strain>
    </source>
</reference>
<protein>
    <submittedName>
        <fullName evidence="1">Xylulokinase</fullName>
    </submittedName>
</protein>
<evidence type="ECO:0000313" key="2">
    <source>
        <dbReference type="Proteomes" id="UP000470951"/>
    </source>
</evidence>
<sequence>RPLVVPGSGELVALGAAALAASAAGGGDPVALATAWQRSATDRQVSPVERDMETWERVTSVLERASGPLLTGP</sequence>
<dbReference type="AlphaFoldDB" id="A0A7K3R383"/>
<keyword evidence="1" id="KW-0808">Transferase</keyword>
<proteinExistence type="predicted"/>
<keyword evidence="1" id="KW-0418">Kinase</keyword>
<dbReference type="GO" id="GO:0016301">
    <property type="term" value="F:kinase activity"/>
    <property type="evidence" value="ECO:0007669"/>
    <property type="project" value="UniProtKB-KW"/>
</dbReference>
<feature type="non-terminal residue" evidence="1">
    <location>
        <position position="1"/>
    </location>
</feature>
<organism evidence="1 2">
    <name type="scientific">Streptomyces anulatus</name>
    <name type="common">Streptomyces chrysomallus</name>
    <dbReference type="NCBI Taxonomy" id="1892"/>
    <lineage>
        <taxon>Bacteria</taxon>
        <taxon>Bacillati</taxon>
        <taxon>Actinomycetota</taxon>
        <taxon>Actinomycetes</taxon>
        <taxon>Kitasatosporales</taxon>
        <taxon>Streptomycetaceae</taxon>
        <taxon>Streptomyces</taxon>
    </lineage>
</organism>
<dbReference type="EMBL" id="JAAGMS010000004">
    <property type="protein sequence ID" value="NEB96582.1"/>
    <property type="molecule type" value="Genomic_DNA"/>
</dbReference>